<keyword evidence="2" id="KW-1185">Reference proteome</keyword>
<evidence type="ECO:0000313" key="2">
    <source>
        <dbReference type="Proteomes" id="UP000717995"/>
    </source>
</evidence>
<dbReference type="EMBL" id="JAFEUP010000006">
    <property type="protein sequence ID" value="MBM7062862.1"/>
    <property type="molecule type" value="Genomic_DNA"/>
</dbReference>
<sequence length="59" mass="6692">MKILVSPTAGPQGRRSWQVRLDQHCISFRSEAEARQFVATLEARLRAPHHLPEAVQRSA</sequence>
<name>A0ABS2IIG9_9GAMM</name>
<comment type="caution">
    <text evidence="1">The sequence shown here is derived from an EMBL/GenBank/DDBJ whole genome shotgun (WGS) entry which is preliminary data.</text>
</comment>
<dbReference type="Proteomes" id="UP000717995">
    <property type="component" value="Unassembled WGS sequence"/>
</dbReference>
<proteinExistence type="predicted"/>
<reference evidence="1 2" key="1">
    <citation type="submission" date="2021-02" db="EMBL/GenBank/DDBJ databases">
        <authorList>
            <person name="Lee D.-H."/>
        </authorList>
    </citation>
    <scope>NUCLEOTIDE SEQUENCE [LARGE SCALE GENOMIC DNA]</scope>
    <source>
        <strain evidence="1 2">UL073</strain>
    </source>
</reference>
<accession>A0ABS2IIG9</accession>
<evidence type="ECO:0000313" key="1">
    <source>
        <dbReference type="EMBL" id="MBM7062862.1"/>
    </source>
</evidence>
<protein>
    <submittedName>
        <fullName evidence="1">Uncharacterized protein</fullName>
    </submittedName>
</protein>
<dbReference type="RefSeq" id="WP_205350040.1">
    <property type="nucleotide sequence ID" value="NZ_JAFEUP010000006.1"/>
</dbReference>
<gene>
    <name evidence="1" type="ORF">JQX08_19275</name>
</gene>
<organism evidence="1 2">
    <name type="scientific">Zestomonas insulae</name>
    <dbReference type="NCBI Taxonomy" id="2809017"/>
    <lineage>
        <taxon>Bacteria</taxon>
        <taxon>Pseudomonadati</taxon>
        <taxon>Pseudomonadota</taxon>
        <taxon>Gammaproteobacteria</taxon>
        <taxon>Pseudomonadales</taxon>
        <taxon>Pseudomonadaceae</taxon>
        <taxon>Zestomonas</taxon>
    </lineage>
</organism>